<accession>A0A210QZU7</accession>
<dbReference type="Proteomes" id="UP000242188">
    <property type="component" value="Unassembled WGS sequence"/>
</dbReference>
<gene>
    <name evidence="1" type="ORF">KP79_PYT25425</name>
</gene>
<dbReference type="EMBL" id="NEDP02001138">
    <property type="protein sequence ID" value="OWF54232.1"/>
    <property type="molecule type" value="Genomic_DNA"/>
</dbReference>
<keyword evidence="2" id="KW-1185">Reference proteome</keyword>
<dbReference type="InterPro" id="IPR052787">
    <property type="entry name" value="MAVS"/>
</dbReference>
<sequence length="259" mass="29177">MLEGSNQSAFTKRNTIWGLKIFQGTEFDLESVSEEDLADVLAKFYCDNIPAHQAEEFHRNTLIKIRGAVNRHLVDIVRNIDIVRGVNFKNANRTLDGLLKERTRTGVALQTAHKEIISPLHVTQISTYLQGGYFPLTSSDRTGLEFHEQLRVDSFEVISDEQGMYATINHNTKQNKYQGRFSSSQAPTKRMCATGSLHCPVAMLQWLISKTDSAADKRVTCKPLAKRTYNNFMADMCKSANISKKIHCTCTSGPQLCKE</sequence>
<dbReference type="AlphaFoldDB" id="A0A210QZU7"/>
<evidence type="ECO:0000313" key="2">
    <source>
        <dbReference type="Proteomes" id="UP000242188"/>
    </source>
</evidence>
<dbReference type="OrthoDB" id="6076517at2759"/>
<dbReference type="PANTHER" id="PTHR21446">
    <property type="entry name" value="DUF3504 DOMAIN-CONTAINING PROTEIN"/>
    <property type="match status" value="1"/>
</dbReference>
<name>A0A210QZU7_MIZYE</name>
<dbReference type="PANTHER" id="PTHR21446:SF6">
    <property type="entry name" value="MITOCHONDRIAL ANTIVIRAL-SIGNALING PROTEIN"/>
    <property type="match status" value="1"/>
</dbReference>
<reference evidence="1 2" key="1">
    <citation type="journal article" date="2017" name="Nat. Ecol. Evol.">
        <title>Scallop genome provides insights into evolution of bilaterian karyotype and development.</title>
        <authorList>
            <person name="Wang S."/>
            <person name="Zhang J."/>
            <person name="Jiao W."/>
            <person name="Li J."/>
            <person name="Xun X."/>
            <person name="Sun Y."/>
            <person name="Guo X."/>
            <person name="Huan P."/>
            <person name="Dong B."/>
            <person name="Zhang L."/>
            <person name="Hu X."/>
            <person name="Sun X."/>
            <person name="Wang J."/>
            <person name="Zhao C."/>
            <person name="Wang Y."/>
            <person name="Wang D."/>
            <person name="Huang X."/>
            <person name="Wang R."/>
            <person name="Lv J."/>
            <person name="Li Y."/>
            <person name="Zhang Z."/>
            <person name="Liu B."/>
            <person name="Lu W."/>
            <person name="Hui Y."/>
            <person name="Liang J."/>
            <person name="Zhou Z."/>
            <person name="Hou R."/>
            <person name="Li X."/>
            <person name="Liu Y."/>
            <person name="Li H."/>
            <person name="Ning X."/>
            <person name="Lin Y."/>
            <person name="Zhao L."/>
            <person name="Xing Q."/>
            <person name="Dou J."/>
            <person name="Li Y."/>
            <person name="Mao J."/>
            <person name="Guo H."/>
            <person name="Dou H."/>
            <person name="Li T."/>
            <person name="Mu C."/>
            <person name="Jiang W."/>
            <person name="Fu Q."/>
            <person name="Fu X."/>
            <person name="Miao Y."/>
            <person name="Liu J."/>
            <person name="Yu Q."/>
            <person name="Li R."/>
            <person name="Liao H."/>
            <person name="Li X."/>
            <person name="Kong Y."/>
            <person name="Jiang Z."/>
            <person name="Chourrout D."/>
            <person name="Li R."/>
            <person name="Bao Z."/>
        </authorList>
    </citation>
    <scope>NUCLEOTIDE SEQUENCE [LARGE SCALE GENOMIC DNA]</scope>
    <source>
        <strain evidence="1 2">PY_sf001</strain>
    </source>
</reference>
<proteinExistence type="predicted"/>
<evidence type="ECO:0000313" key="1">
    <source>
        <dbReference type="EMBL" id="OWF54232.1"/>
    </source>
</evidence>
<comment type="caution">
    <text evidence="1">The sequence shown here is derived from an EMBL/GenBank/DDBJ whole genome shotgun (WGS) entry which is preliminary data.</text>
</comment>
<protein>
    <submittedName>
        <fullName evidence="1">Uncharacterized protein</fullName>
    </submittedName>
</protein>
<organism evidence="1 2">
    <name type="scientific">Mizuhopecten yessoensis</name>
    <name type="common">Japanese scallop</name>
    <name type="synonym">Patinopecten yessoensis</name>
    <dbReference type="NCBI Taxonomy" id="6573"/>
    <lineage>
        <taxon>Eukaryota</taxon>
        <taxon>Metazoa</taxon>
        <taxon>Spiralia</taxon>
        <taxon>Lophotrochozoa</taxon>
        <taxon>Mollusca</taxon>
        <taxon>Bivalvia</taxon>
        <taxon>Autobranchia</taxon>
        <taxon>Pteriomorphia</taxon>
        <taxon>Pectinida</taxon>
        <taxon>Pectinoidea</taxon>
        <taxon>Pectinidae</taxon>
        <taxon>Mizuhopecten</taxon>
    </lineage>
</organism>